<sequence>MVLTIVPPLASFSLMLHPRIATKTRGVVWFLTLLSLAVAYWAATTVGGLPPVQGFLLFAYVFLFFKWCSGMLDIGTEQPV</sequence>
<evidence type="ECO:0000313" key="2">
    <source>
        <dbReference type="EMBL" id="GAA4762796.1"/>
    </source>
</evidence>
<organism evidence="2 3">
    <name type="scientific">Microbacterium gilvum</name>
    <dbReference type="NCBI Taxonomy" id="1336204"/>
    <lineage>
        <taxon>Bacteria</taxon>
        <taxon>Bacillati</taxon>
        <taxon>Actinomycetota</taxon>
        <taxon>Actinomycetes</taxon>
        <taxon>Micrococcales</taxon>
        <taxon>Microbacteriaceae</taxon>
        <taxon>Microbacterium</taxon>
    </lineage>
</organism>
<evidence type="ECO:0000256" key="1">
    <source>
        <dbReference type="SAM" id="Phobius"/>
    </source>
</evidence>
<reference evidence="3" key="1">
    <citation type="journal article" date="2019" name="Int. J. Syst. Evol. Microbiol.">
        <title>The Global Catalogue of Microorganisms (GCM) 10K type strain sequencing project: providing services to taxonomists for standard genome sequencing and annotation.</title>
        <authorList>
            <consortium name="The Broad Institute Genomics Platform"/>
            <consortium name="The Broad Institute Genome Sequencing Center for Infectious Disease"/>
            <person name="Wu L."/>
            <person name="Ma J."/>
        </authorList>
    </citation>
    <scope>NUCLEOTIDE SEQUENCE [LARGE SCALE GENOMIC DNA]</scope>
    <source>
        <strain evidence="3">JCM 18537</strain>
    </source>
</reference>
<keyword evidence="1" id="KW-0472">Membrane</keyword>
<name>A0ABP8ZQ83_9MICO</name>
<keyword evidence="3" id="KW-1185">Reference proteome</keyword>
<accession>A0ABP8ZQ83</accession>
<comment type="caution">
    <text evidence="2">The sequence shown here is derived from an EMBL/GenBank/DDBJ whole genome shotgun (WGS) entry which is preliminary data.</text>
</comment>
<dbReference type="Proteomes" id="UP001501645">
    <property type="component" value="Unassembled WGS sequence"/>
</dbReference>
<feature type="transmembrane region" description="Helical" evidence="1">
    <location>
        <begin position="55"/>
        <end position="74"/>
    </location>
</feature>
<evidence type="ECO:0000313" key="3">
    <source>
        <dbReference type="Proteomes" id="UP001501645"/>
    </source>
</evidence>
<keyword evidence="1" id="KW-1133">Transmembrane helix</keyword>
<feature type="transmembrane region" description="Helical" evidence="1">
    <location>
        <begin position="26"/>
        <end position="43"/>
    </location>
</feature>
<keyword evidence="1" id="KW-0812">Transmembrane</keyword>
<gene>
    <name evidence="2" type="ORF">GCM10023351_01590</name>
</gene>
<protein>
    <submittedName>
        <fullName evidence="2">Uncharacterized protein</fullName>
    </submittedName>
</protein>
<dbReference type="EMBL" id="BAABKO010000001">
    <property type="protein sequence ID" value="GAA4762796.1"/>
    <property type="molecule type" value="Genomic_DNA"/>
</dbReference>
<proteinExistence type="predicted"/>